<evidence type="ECO:0000313" key="1">
    <source>
        <dbReference type="EMBL" id="VAW78085.1"/>
    </source>
</evidence>
<organism evidence="1">
    <name type="scientific">hydrothermal vent metagenome</name>
    <dbReference type="NCBI Taxonomy" id="652676"/>
    <lineage>
        <taxon>unclassified sequences</taxon>
        <taxon>metagenomes</taxon>
        <taxon>ecological metagenomes</taxon>
    </lineage>
</organism>
<sequence length="79" mass="9354">MKTRSKKMSRRSRKTASLQDYEDDAIITKAMSILECRATYRTETIGSPEDLKRYVRLRLSGLEHEVFTCIYLDTRHRII</sequence>
<name>A0A3B0YB62_9ZZZZ</name>
<dbReference type="EMBL" id="UOFK01000139">
    <property type="protein sequence ID" value="VAW78085.1"/>
    <property type="molecule type" value="Genomic_DNA"/>
</dbReference>
<protein>
    <recommendedName>
        <fullName evidence="2">RadC-like JAB domain-containing protein</fullName>
    </recommendedName>
</protein>
<gene>
    <name evidence="1" type="ORF">MNBD_GAMMA13-1079</name>
</gene>
<proteinExistence type="predicted"/>
<evidence type="ECO:0008006" key="2">
    <source>
        <dbReference type="Google" id="ProtNLM"/>
    </source>
</evidence>
<accession>A0A3B0YB62</accession>
<dbReference type="AlphaFoldDB" id="A0A3B0YB62"/>
<feature type="non-terminal residue" evidence="1">
    <location>
        <position position="79"/>
    </location>
</feature>
<reference evidence="1" key="1">
    <citation type="submission" date="2018-06" db="EMBL/GenBank/DDBJ databases">
        <authorList>
            <person name="Zhirakovskaya E."/>
        </authorList>
    </citation>
    <scope>NUCLEOTIDE SEQUENCE</scope>
</reference>